<dbReference type="InterPro" id="IPR013766">
    <property type="entry name" value="Thioredoxin_domain"/>
</dbReference>
<dbReference type="AlphaFoldDB" id="A0A7I8DIU5"/>
<evidence type="ECO:0000259" key="2">
    <source>
        <dbReference type="PROSITE" id="PS51352"/>
    </source>
</evidence>
<dbReference type="SUPFAM" id="SSF52833">
    <property type="entry name" value="Thioredoxin-like"/>
    <property type="match status" value="1"/>
</dbReference>
<dbReference type="PANTHER" id="PTHR42852">
    <property type="entry name" value="THIOL:DISULFIDE INTERCHANGE PROTEIN DSBE"/>
    <property type="match status" value="1"/>
</dbReference>
<dbReference type="GO" id="GO:0016209">
    <property type="term" value="F:antioxidant activity"/>
    <property type="evidence" value="ECO:0007669"/>
    <property type="project" value="InterPro"/>
</dbReference>
<evidence type="ECO:0000313" key="4">
    <source>
        <dbReference type="Proteomes" id="UP000593802"/>
    </source>
</evidence>
<dbReference type="Gene3D" id="3.40.30.10">
    <property type="entry name" value="Glutaredoxin"/>
    <property type="match status" value="1"/>
</dbReference>
<gene>
    <name evidence="3" type="primary">ykuV</name>
    <name evidence="3" type="ORF">skT53_35650</name>
</gene>
<keyword evidence="4" id="KW-1185">Reference proteome</keyword>
<organism evidence="3 4">
    <name type="scientific">Effusibacillus dendaii</name>
    <dbReference type="NCBI Taxonomy" id="2743772"/>
    <lineage>
        <taxon>Bacteria</taxon>
        <taxon>Bacillati</taxon>
        <taxon>Bacillota</taxon>
        <taxon>Bacilli</taxon>
        <taxon>Bacillales</taxon>
        <taxon>Alicyclobacillaceae</taxon>
        <taxon>Effusibacillus</taxon>
    </lineage>
</organism>
<dbReference type="InterPro" id="IPR036249">
    <property type="entry name" value="Thioredoxin-like_sf"/>
</dbReference>
<dbReference type="PANTHER" id="PTHR42852:SF12">
    <property type="entry name" value="THIOL-DISULFIDE OXIDOREDUCTASE YKUV"/>
    <property type="match status" value="1"/>
</dbReference>
<dbReference type="CDD" id="cd02966">
    <property type="entry name" value="TlpA_like_family"/>
    <property type="match status" value="1"/>
</dbReference>
<feature type="domain" description="Thioredoxin" evidence="2">
    <location>
        <begin position="3"/>
        <end position="148"/>
    </location>
</feature>
<sequence length="152" mass="17247">MPMRLGSPLPPLDGATEWFNAQGFDPAQLQNHPVLVHFWAVSCHICHEVMPEVVAYRDTYKPYGLQFVGVHMPKQESDTDLEKVKQDIAEYGITQPVAVDNLHQVTDQFQNQFVPAFFLFDKEGKLFFRAAGDKGFQNLKPKIESLLGIKQS</sequence>
<dbReference type="Pfam" id="PF00578">
    <property type="entry name" value="AhpC-TSA"/>
    <property type="match status" value="1"/>
</dbReference>
<dbReference type="EMBL" id="AP023366">
    <property type="protein sequence ID" value="BCJ88580.1"/>
    <property type="molecule type" value="Genomic_DNA"/>
</dbReference>
<dbReference type="KEGG" id="eff:skT53_35650"/>
<dbReference type="InterPro" id="IPR050553">
    <property type="entry name" value="Thioredoxin_ResA/DsbE_sf"/>
</dbReference>
<dbReference type="InterPro" id="IPR000866">
    <property type="entry name" value="AhpC/TSA"/>
</dbReference>
<evidence type="ECO:0000313" key="3">
    <source>
        <dbReference type="EMBL" id="BCJ88580.1"/>
    </source>
</evidence>
<keyword evidence="1" id="KW-1015">Disulfide bond</keyword>
<protein>
    <submittedName>
        <fullName evidence="3">Thiol-disulfide oxidoreductase YkuV</fullName>
    </submittedName>
</protein>
<dbReference type="Proteomes" id="UP000593802">
    <property type="component" value="Chromosome"/>
</dbReference>
<name>A0A7I8DIU5_9BACL</name>
<evidence type="ECO:0000256" key="1">
    <source>
        <dbReference type="ARBA" id="ARBA00023157"/>
    </source>
</evidence>
<dbReference type="GO" id="GO:0016491">
    <property type="term" value="F:oxidoreductase activity"/>
    <property type="evidence" value="ECO:0007669"/>
    <property type="project" value="InterPro"/>
</dbReference>
<accession>A0A7I8DIU5</accession>
<dbReference type="PROSITE" id="PS51352">
    <property type="entry name" value="THIOREDOXIN_2"/>
    <property type="match status" value="1"/>
</dbReference>
<reference evidence="3 4" key="1">
    <citation type="submission" date="2020-08" db="EMBL/GenBank/DDBJ databases">
        <title>Complete Genome Sequence of Effusibacillus dendaii Strain skT53, Isolated from Farmland soil.</title>
        <authorList>
            <person name="Konishi T."/>
            <person name="Kawasaki H."/>
        </authorList>
    </citation>
    <scope>NUCLEOTIDE SEQUENCE [LARGE SCALE GENOMIC DNA]</scope>
    <source>
        <strain evidence="4">skT53</strain>
    </source>
</reference>
<dbReference type="RefSeq" id="WP_200759164.1">
    <property type="nucleotide sequence ID" value="NZ_AP023366.1"/>
</dbReference>
<proteinExistence type="predicted"/>